<organism evidence="1 2">
    <name type="scientific">Hyalomma asiaticum</name>
    <name type="common">Tick</name>
    <dbReference type="NCBI Taxonomy" id="266040"/>
    <lineage>
        <taxon>Eukaryota</taxon>
        <taxon>Metazoa</taxon>
        <taxon>Ecdysozoa</taxon>
        <taxon>Arthropoda</taxon>
        <taxon>Chelicerata</taxon>
        <taxon>Arachnida</taxon>
        <taxon>Acari</taxon>
        <taxon>Parasitiformes</taxon>
        <taxon>Ixodida</taxon>
        <taxon>Ixodoidea</taxon>
        <taxon>Ixodidae</taxon>
        <taxon>Hyalomminae</taxon>
        <taxon>Hyalomma</taxon>
    </lineage>
</organism>
<reference evidence="1" key="1">
    <citation type="submission" date="2020-05" db="EMBL/GenBank/DDBJ databases">
        <title>Large-scale comparative analyses of tick genomes elucidate their genetic diversity and vector capacities.</title>
        <authorList>
            <person name="Jia N."/>
            <person name="Wang J."/>
            <person name="Shi W."/>
            <person name="Du L."/>
            <person name="Sun Y."/>
            <person name="Zhan W."/>
            <person name="Jiang J."/>
            <person name="Wang Q."/>
            <person name="Zhang B."/>
            <person name="Ji P."/>
            <person name="Sakyi L.B."/>
            <person name="Cui X."/>
            <person name="Yuan T."/>
            <person name="Jiang B."/>
            <person name="Yang W."/>
            <person name="Lam T.T.-Y."/>
            <person name="Chang Q."/>
            <person name="Ding S."/>
            <person name="Wang X."/>
            <person name="Zhu J."/>
            <person name="Ruan X."/>
            <person name="Zhao L."/>
            <person name="Wei J."/>
            <person name="Que T."/>
            <person name="Du C."/>
            <person name="Cheng J."/>
            <person name="Dai P."/>
            <person name="Han X."/>
            <person name="Huang E."/>
            <person name="Gao Y."/>
            <person name="Liu J."/>
            <person name="Shao H."/>
            <person name="Ye R."/>
            <person name="Li L."/>
            <person name="Wei W."/>
            <person name="Wang X."/>
            <person name="Wang C."/>
            <person name="Yang T."/>
            <person name="Huo Q."/>
            <person name="Li W."/>
            <person name="Guo W."/>
            <person name="Chen H."/>
            <person name="Zhou L."/>
            <person name="Ni X."/>
            <person name="Tian J."/>
            <person name="Zhou Y."/>
            <person name="Sheng Y."/>
            <person name="Liu T."/>
            <person name="Pan Y."/>
            <person name="Xia L."/>
            <person name="Li J."/>
            <person name="Zhao F."/>
            <person name="Cao W."/>
        </authorList>
    </citation>
    <scope>NUCLEOTIDE SEQUENCE</scope>
    <source>
        <strain evidence="1">Hyas-2018</strain>
    </source>
</reference>
<evidence type="ECO:0000313" key="2">
    <source>
        <dbReference type="Proteomes" id="UP000821845"/>
    </source>
</evidence>
<comment type="caution">
    <text evidence="1">The sequence shown here is derived from an EMBL/GenBank/DDBJ whole genome shotgun (WGS) entry which is preliminary data.</text>
</comment>
<sequence length="104" mass="11452">MDCTALPAAIVQTVAELMKSDSENEKFEIVVTGLALKLTRLQRNRIPKYCQELPSRYITDAPPVFTHGRRQSGQDGADSPAYMVCCHECANGKNSHAIAEICLN</sequence>
<accession>A0ACB7T9W9</accession>
<protein>
    <submittedName>
        <fullName evidence="1">Uncharacterized protein</fullName>
    </submittedName>
</protein>
<proteinExistence type="predicted"/>
<dbReference type="EMBL" id="CM023490">
    <property type="protein sequence ID" value="KAH6942933.1"/>
    <property type="molecule type" value="Genomic_DNA"/>
</dbReference>
<name>A0ACB7T9W9_HYAAI</name>
<keyword evidence="2" id="KW-1185">Reference proteome</keyword>
<evidence type="ECO:0000313" key="1">
    <source>
        <dbReference type="EMBL" id="KAH6942933.1"/>
    </source>
</evidence>
<dbReference type="Proteomes" id="UP000821845">
    <property type="component" value="Chromosome 10"/>
</dbReference>
<gene>
    <name evidence="1" type="ORF">HPB50_012237</name>
</gene>